<feature type="region of interest" description="Disordered" evidence="1">
    <location>
        <begin position="1351"/>
        <end position="1457"/>
    </location>
</feature>
<dbReference type="PANTHER" id="PTHR15577:SF2">
    <property type="entry name" value="ZINC FINGER PROTEIN 318"/>
    <property type="match status" value="1"/>
</dbReference>
<feature type="compositionally biased region" description="Basic and acidic residues" evidence="1">
    <location>
        <begin position="255"/>
        <end position="338"/>
    </location>
</feature>
<protein>
    <submittedName>
        <fullName evidence="4">LOW QUALITY PROTEIN: daf-12-interacting protein 1-like</fullName>
    </submittedName>
</protein>
<dbReference type="GO" id="GO:0003676">
    <property type="term" value="F:nucleic acid binding"/>
    <property type="evidence" value="ECO:0007669"/>
    <property type="project" value="InterPro"/>
</dbReference>
<feature type="region of interest" description="Disordered" evidence="1">
    <location>
        <begin position="912"/>
        <end position="966"/>
    </location>
</feature>
<dbReference type="KEGG" id="aplc:110974168"/>
<feature type="compositionally biased region" description="Basic and acidic residues" evidence="1">
    <location>
        <begin position="78"/>
        <end position="93"/>
    </location>
</feature>
<gene>
    <name evidence="4" type="primary">LOC110974168</name>
</gene>
<dbReference type="InterPro" id="IPR013087">
    <property type="entry name" value="Znf_C2H2_type"/>
</dbReference>
<dbReference type="GO" id="GO:0005654">
    <property type="term" value="C:nucleoplasm"/>
    <property type="evidence" value="ECO:0007669"/>
    <property type="project" value="TreeGrafter"/>
</dbReference>
<dbReference type="OrthoDB" id="10072641at2759"/>
<reference evidence="4" key="1">
    <citation type="submission" date="2025-08" db="UniProtKB">
        <authorList>
            <consortium name="RefSeq"/>
        </authorList>
    </citation>
    <scope>IDENTIFICATION</scope>
</reference>
<evidence type="ECO:0000313" key="4">
    <source>
        <dbReference type="RefSeq" id="XP_022081288.1"/>
    </source>
</evidence>
<feature type="compositionally biased region" description="Low complexity" evidence="1">
    <location>
        <begin position="588"/>
        <end position="628"/>
    </location>
</feature>
<dbReference type="Proteomes" id="UP000694845">
    <property type="component" value="Unplaced"/>
</dbReference>
<feature type="compositionally biased region" description="Basic and acidic residues" evidence="1">
    <location>
        <begin position="1068"/>
        <end position="1079"/>
    </location>
</feature>
<feature type="compositionally biased region" description="Basic and acidic residues" evidence="1">
    <location>
        <begin position="1622"/>
        <end position="1634"/>
    </location>
</feature>
<feature type="compositionally biased region" description="Low complexity" evidence="1">
    <location>
        <begin position="1703"/>
        <end position="1722"/>
    </location>
</feature>
<dbReference type="OMA" id="SHWCENC"/>
<feature type="compositionally biased region" description="Basic and acidic residues" evidence="1">
    <location>
        <begin position="1831"/>
        <end position="1840"/>
    </location>
</feature>
<feature type="region of interest" description="Disordered" evidence="1">
    <location>
        <begin position="1"/>
        <end position="165"/>
    </location>
</feature>
<dbReference type="InterPro" id="IPR003604">
    <property type="entry name" value="Matrin/U1-like-C_Znf_C2H2"/>
</dbReference>
<proteinExistence type="predicted"/>
<feature type="region of interest" description="Disordered" evidence="1">
    <location>
        <begin position="1598"/>
        <end position="1763"/>
    </location>
</feature>
<feature type="compositionally biased region" description="Polar residues" evidence="1">
    <location>
        <begin position="462"/>
        <end position="471"/>
    </location>
</feature>
<dbReference type="RefSeq" id="XP_022081288.1">
    <property type="nucleotide sequence ID" value="XM_022225596.1"/>
</dbReference>
<feature type="compositionally biased region" description="Pro residues" evidence="1">
    <location>
        <begin position="1682"/>
        <end position="1702"/>
    </location>
</feature>
<feature type="compositionally biased region" description="Basic and acidic residues" evidence="1">
    <location>
        <begin position="1173"/>
        <end position="1264"/>
    </location>
</feature>
<feature type="compositionally biased region" description="Polar residues" evidence="1">
    <location>
        <begin position="1155"/>
        <end position="1165"/>
    </location>
</feature>
<feature type="compositionally biased region" description="Pro residues" evidence="1">
    <location>
        <begin position="494"/>
        <end position="503"/>
    </location>
</feature>
<evidence type="ECO:0000313" key="3">
    <source>
        <dbReference type="Proteomes" id="UP000694845"/>
    </source>
</evidence>
<feature type="compositionally biased region" description="Basic and acidic residues" evidence="1">
    <location>
        <begin position="138"/>
        <end position="150"/>
    </location>
</feature>
<feature type="region of interest" description="Disordered" evidence="1">
    <location>
        <begin position="994"/>
        <end position="1119"/>
    </location>
</feature>
<feature type="compositionally biased region" description="Polar residues" evidence="1">
    <location>
        <begin position="107"/>
        <end position="126"/>
    </location>
</feature>
<feature type="region of interest" description="Disordered" evidence="1">
    <location>
        <begin position="810"/>
        <end position="890"/>
    </location>
</feature>
<feature type="compositionally biased region" description="Polar residues" evidence="1">
    <location>
        <begin position="1110"/>
        <end position="1119"/>
    </location>
</feature>
<feature type="compositionally biased region" description="Polar residues" evidence="1">
    <location>
        <begin position="516"/>
        <end position="532"/>
    </location>
</feature>
<dbReference type="GeneID" id="110974168"/>
<dbReference type="CTD" id="24149"/>
<evidence type="ECO:0000256" key="1">
    <source>
        <dbReference type="SAM" id="MobiDB-lite"/>
    </source>
</evidence>
<dbReference type="PANTHER" id="PTHR15577">
    <property type="entry name" value="ZINC FINGER CONTAINING PROTEIN"/>
    <property type="match status" value="1"/>
</dbReference>
<dbReference type="GO" id="GO:0045892">
    <property type="term" value="P:negative regulation of DNA-templated transcription"/>
    <property type="evidence" value="ECO:0007669"/>
    <property type="project" value="TreeGrafter"/>
</dbReference>
<feature type="compositionally biased region" description="Acidic residues" evidence="1">
    <location>
        <begin position="847"/>
        <end position="862"/>
    </location>
</feature>
<feature type="region of interest" description="Disordered" evidence="1">
    <location>
        <begin position="178"/>
        <end position="414"/>
    </location>
</feature>
<feature type="compositionally biased region" description="Low complexity" evidence="1">
    <location>
        <begin position="1089"/>
        <end position="1104"/>
    </location>
</feature>
<evidence type="ECO:0000259" key="2">
    <source>
        <dbReference type="PROSITE" id="PS00028"/>
    </source>
</evidence>
<feature type="region of interest" description="Disordered" evidence="1">
    <location>
        <begin position="1155"/>
        <end position="1303"/>
    </location>
</feature>
<dbReference type="PROSITE" id="PS00028">
    <property type="entry name" value="ZINC_FINGER_C2H2_1"/>
    <property type="match status" value="1"/>
</dbReference>
<feature type="compositionally biased region" description="Basic and acidic residues" evidence="1">
    <location>
        <begin position="214"/>
        <end position="223"/>
    </location>
</feature>
<feature type="compositionally biased region" description="Basic and acidic residues" evidence="1">
    <location>
        <begin position="1364"/>
        <end position="1457"/>
    </location>
</feature>
<feature type="compositionally biased region" description="Polar residues" evidence="1">
    <location>
        <begin position="748"/>
        <end position="760"/>
    </location>
</feature>
<dbReference type="GO" id="GO:0008270">
    <property type="term" value="F:zinc ion binding"/>
    <property type="evidence" value="ECO:0007669"/>
    <property type="project" value="InterPro"/>
</dbReference>
<keyword evidence="3" id="KW-1185">Reference proteome</keyword>
<feature type="domain" description="C2H2-type" evidence="2">
    <location>
        <begin position="1544"/>
        <end position="1566"/>
    </location>
</feature>
<feature type="region of interest" description="Disordered" evidence="1">
    <location>
        <begin position="571"/>
        <end position="634"/>
    </location>
</feature>
<feature type="compositionally biased region" description="Basic and acidic residues" evidence="1">
    <location>
        <begin position="1272"/>
        <end position="1303"/>
    </location>
</feature>
<sequence>MADFQVPGASDPNPPPHFSQDMQGRYPQHPSEEDVPDYQWPPPDHQWPPGDDTQPDPPEEGFDQHPPPVSPFGGASDQDDHRVPVELPPHEPIDMFQAGPSDRHSRQSPGLDQSNRSAGSRRSQSPGRDDGHPPLYDEGIHGSMQDHHLNESTPQVGPYVPDAESLRITVGNEHYFSARAPLDQKSSALDRLGPVGDRQPLGPHNYGQQQRQSSLEREERYRELPANPGADRIHRSRSSSLEKPRLDPSAPSPRDNGKEKEIDYEHRRSRYDRERDDRREGGERGQYRSRPDDQWKEKERERDRARDADRNWRDEKLKEAARPRDPRRDKDFLAERSKKTPSPLPPSDVPPLYHFLGKNESKKQSSEKDEDKKRSQRPGIPMPTKSRHASSSASSQVNQTKTIESAPDVAEPPKALKSILKKSILKKSILKKVAPEESNAAAGTPIQESPQNTAGRSPATAPHQSPGNVLRQSPVAAQAQPSESPHQERAPEPTRSPVPPQLEPLPVYSQPDLASVTPQLHQQAPLDQQARQLQEPPRSAADIPGAAAPPIDLSAEKISSLLSSLTGLYQRAAPSAPVASQSDSAGYQQQMQVAKQPMQQTVLQPVQQSVPQPAVFSQASSQAPMPQQLYPASSQQIPQDLFQQANPVVSQQMHPLVPQPVTPASMHQFTPVASQQMFPSGTHQVHPVLSLQTHTTVTSQQPYPTVSQQVFTPSTGQSYPVFSQQSTTPSLALDDVTASKIRELAQSLGQTAGTTSSQPSIPKLFPSGDLEARSSHPIQMHAQADIQPQPATRAQEQPQMQHISYTPSKEAGLFGASHSDQSNPYRAESAPQPPELKKQTHTGFVSVDDEDRFLYGDADEEEKSTQQQKAAPAVKPSQPEASAPKVEVPSEDQIKNILSAIGFDFSLAQKIQEQKDQKEQGKGKKASKSKEPKKVPKKDAAHLPSEKLVEPAQTEAAPVIEDNLTGLNKTASFLDEGIKMKTDQELDDFIRDAKKNVSKHKREVSEKRDKTSGSSGSQDCKTAKSEESQEIGKIQTHTGTHRPSTEEKYVTEQAGISAHGYDQYLPHEVPDQQSHEVKYQDSYPMAQPQEGYYQDTQGQQQQQQPRTGAPHQSQQYPPIQQTVQFVNSPHDSMLGANTTRDIPSFQPENIFISVNTAGDSSSGSNRVVMLPKSDPEMDERQRRILEIERRYQQGRDANEVKQIIETEREKERRLRQEAEELIEKEKQRRREERKRKEEEERRRKEDEERKQKEEERRKREEERKRGMKSGRRKEEEERRRKEAQKEKEREFQRLLESDSVDTKELRDKIDSLETELEKLCKKNAEIKRQMYMTSGHRDSLLSDNNAQQDKICDQLRALRRKMNQHREEAQKRRDSGGKEKSHSRSPERRQSRDSSKSSKSERLSRDSKERAAPKEVTKDATRTSSKDRESTKISKEKKPDDRQDVQPKVEKEAESSEKSDKLLRFEFTYYDPGDHWCKLCNVQSATLNDFFIHLHSKMHAKNCDPYDRPWMQETLLKTKKKAANTIDAPIRGTEFMMPVNGFFCRLCKEFFGDGVCATEHLKTSKHNRGYEKFLEENSHYEKRLGIEKAARRAQKLKLAVNQEREQKRKQDAGSDTEEEDEVPLKKTKTEDQDIKMVGTKGQSGFGMFDFSTKSEERCEDMKPKAEDKTKSENQLQSKPEKTPPPPPPVEAKPPKPVPPPAPDVSTAPTAADKKAALAAKIAPMVGKMKGPSSRFLLRKTATPKLPQTSKLVPQNVFPDSSKKSLTFDTLPVVKDKEGSAKENLQAVKMTPSDIANAFKGKSVEEEPQPVKPPTEAKQSAPVPKSDPTVAPKDKPKDWAAHSKQIAHVKQAVTQAKEADMFGPVLPPPKRMSLEEMDEADVCVPGMDDDTPTLEDRLPKPKPPPPVSAASVAPALASMPAFASSTATNLYSIFYKPD</sequence>
<feature type="compositionally biased region" description="Polar residues" evidence="1">
    <location>
        <begin position="578"/>
        <end position="587"/>
    </location>
</feature>
<feature type="compositionally biased region" description="Basic and acidic residues" evidence="1">
    <location>
        <begin position="1602"/>
        <end position="1612"/>
    </location>
</feature>
<feature type="compositionally biased region" description="Polar residues" evidence="1">
    <location>
        <begin position="446"/>
        <end position="455"/>
    </location>
</feature>
<feature type="compositionally biased region" description="Basic and acidic residues" evidence="1">
    <location>
        <begin position="357"/>
        <end position="373"/>
    </location>
</feature>
<feature type="region of interest" description="Disordered" evidence="1">
    <location>
        <begin position="1882"/>
        <end position="1909"/>
    </location>
</feature>
<dbReference type="SMART" id="SM00451">
    <property type="entry name" value="ZnF_U1"/>
    <property type="match status" value="2"/>
</dbReference>
<dbReference type="GO" id="GO:0045893">
    <property type="term" value="P:positive regulation of DNA-templated transcription"/>
    <property type="evidence" value="ECO:0007669"/>
    <property type="project" value="TreeGrafter"/>
</dbReference>
<organism evidence="3 4">
    <name type="scientific">Acanthaster planci</name>
    <name type="common">Crown-of-thorns starfish</name>
    <dbReference type="NCBI Taxonomy" id="133434"/>
    <lineage>
        <taxon>Eukaryota</taxon>
        <taxon>Metazoa</taxon>
        <taxon>Echinodermata</taxon>
        <taxon>Eleutherozoa</taxon>
        <taxon>Asterozoa</taxon>
        <taxon>Asteroidea</taxon>
        <taxon>Valvatacea</taxon>
        <taxon>Valvatida</taxon>
        <taxon>Acanthasteridae</taxon>
        <taxon>Acanthaster</taxon>
    </lineage>
</organism>
<feature type="region of interest" description="Disordered" evidence="1">
    <location>
        <begin position="426"/>
        <end position="548"/>
    </location>
</feature>
<accession>A0A8B7XKF6</accession>
<feature type="region of interest" description="Disordered" evidence="1">
    <location>
        <begin position="748"/>
        <end position="771"/>
    </location>
</feature>
<feature type="compositionally biased region" description="Basic and acidic residues" evidence="1">
    <location>
        <begin position="1652"/>
        <end position="1671"/>
    </location>
</feature>
<feature type="region of interest" description="Disordered" evidence="1">
    <location>
        <begin position="1791"/>
        <end position="1843"/>
    </location>
</feature>
<dbReference type="InterPro" id="IPR055309">
    <property type="entry name" value="Znf318-like"/>
</dbReference>
<feature type="compositionally biased region" description="Basic and acidic residues" evidence="1">
    <location>
        <begin position="912"/>
        <end position="949"/>
    </location>
</feature>
<name>A0A8B7XKF6_ACAPL</name>
<feature type="compositionally biased region" description="Acidic residues" evidence="1">
    <location>
        <begin position="1882"/>
        <end position="1892"/>
    </location>
</feature>